<dbReference type="InterPro" id="IPR035934">
    <property type="entry name" value="Phage_tail_protein-like_sf"/>
</dbReference>
<dbReference type="Proteomes" id="UP000254848">
    <property type="component" value="Unassembled WGS sequence"/>
</dbReference>
<evidence type="ECO:0000313" key="1">
    <source>
        <dbReference type="EMBL" id="RDK96721.1"/>
    </source>
</evidence>
<name>A0A370R2Q4_9GAMM</name>
<evidence type="ECO:0000313" key="2">
    <source>
        <dbReference type="Proteomes" id="UP000254848"/>
    </source>
</evidence>
<dbReference type="Gene3D" id="3.30.70.1700">
    <property type="entry name" value="Phage minor tail protein U"/>
    <property type="match status" value="1"/>
</dbReference>
<dbReference type="EMBL" id="QRAP01000001">
    <property type="protein sequence ID" value="RDK96721.1"/>
    <property type="molecule type" value="Genomic_DNA"/>
</dbReference>
<accession>A0A370R2Q4</accession>
<comment type="caution">
    <text evidence="1">The sequence shown here is derived from an EMBL/GenBank/DDBJ whole genome shotgun (WGS) entry which is preliminary data.</text>
</comment>
<protein>
    <submittedName>
        <fullName evidence="1">Minor tail protein U</fullName>
    </submittedName>
</protein>
<dbReference type="InterPro" id="IPR038512">
    <property type="entry name" value="GpU-like_sf"/>
</dbReference>
<reference evidence="1 2" key="1">
    <citation type="submission" date="2018-07" db="EMBL/GenBank/DDBJ databases">
        <title>Genomic Encyclopedia of Type Strains, Phase IV (KMG-IV): sequencing the most valuable type-strain genomes for metagenomic binning, comparative biology and taxonomic classification.</title>
        <authorList>
            <person name="Goeker M."/>
        </authorList>
    </citation>
    <scope>NUCLEOTIDE SEQUENCE [LARGE SCALE GENOMIC DNA]</scope>
    <source>
        <strain evidence="1 2">DSM 103736</strain>
    </source>
</reference>
<dbReference type="OrthoDB" id="6537575at2"/>
<sequence length="135" mass="15258">MKKHIEIRQAVMDAIKSASPEATRFYDGRPEFLSTQDLPAIAIYLSDAECTAEAGTIGEYGWQAVLHAEVFLQSDCSDTDLDCWIEQYLSPAVRDSVELNTLTITNNPQGYDYLHDDEATTWRSADLRSVITYRM</sequence>
<gene>
    <name evidence="1" type="ORF">C8D90_101157</name>
</gene>
<proteinExistence type="predicted"/>
<keyword evidence="2" id="KW-1185">Reference proteome</keyword>
<dbReference type="AlphaFoldDB" id="A0A370R2Q4"/>
<organism evidence="1 2">
    <name type="scientific">Enterobacillus tribolii</name>
    <dbReference type="NCBI Taxonomy" id="1487935"/>
    <lineage>
        <taxon>Bacteria</taxon>
        <taxon>Pseudomonadati</taxon>
        <taxon>Pseudomonadota</taxon>
        <taxon>Gammaproteobacteria</taxon>
        <taxon>Enterobacterales</taxon>
        <taxon>Hafniaceae</taxon>
        <taxon>Enterobacillus</taxon>
    </lineage>
</organism>
<dbReference type="RefSeq" id="WP_115456515.1">
    <property type="nucleotide sequence ID" value="NZ_QRAP01000001.1"/>
</dbReference>
<dbReference type="InterPro" id="IPR009312">
    <property type="entry name" value="Phage_lambda_GpU-like"/>
</dbReference>
<dbReference type="SUPFAM" id="SSF143749">
    <property type="entry name" value="Phage tail protein-like"/>
    <property type="match status" value="1"/>
</dbReference>
<dbReference type="Pfam" id="PF06141">
    <property type="entry name" value="Phage_tail_U"/>
    <property type="match status" value="1"/>
</dbReference>